<dbReference type="PROSITE" id="PS50292">
    <property type="entry name" value="PEROXIDASE_3"/>
    <property type="match status" value="1"/>
</dbReference>
<dbReference type="GO" id="GO:0005576">
    <property type="term" value="C:extracellular region"/>
    <property type="evidence" value="ECO:0007669"/>
    <property type="project" value="UniProtKB-SubCell"/>
</dbReference>
<evidence type="ECO:0000256" key="1">
    <source>
        <dbReference type="ARBA" id="ARBA00004370"/>
    </source>
</evidence>
<sequence>MATLTVNKADLQYILKQIEIAEAHAAFLAANPNATLAEQSAFLRTMVESPLLPEGLRTVDGTLNSLVPGQELYGSADQLMRRLLDPAFNTAEGFDPDGPGPAPATPLSSYLQTNGFVFDSQPRTISNLIVDQSLNNPAAIIAALEAAGVSNSTEMASQIIAAYEANKSADAAAAAAQQAAEAVTNSGTSLATLQADYAAKALAATDADTLADQAELNYGVALGEVATANGAVVAASSTLVATDPADTAAWAAALAQLTAAVTTFNSAKAEADALKLPAEEARATATAAADVADAAAAVLATAQTGHAELVAASEDAAAAADAAQTQLDTLLSNAGLSVENDSVVIPNVSADEGLTAPFNSWMTLFGQFFDHGLDLVNKGGSGTVLIPLLPDDPLYVPGSPTNFMVLTRATNQAGPDGQLGTPDDVHEHVNQTTPFIDQNQTYTSNGSHQTFLREYVLVDGKPMATGHMLDGQNGGLATWADIKAQARDVLGIDLADYDVTNVPMLLVDPYGEFIRGDNGYPQLYVRVPVDADHPNGIAVVEGNPDAPISTQLAIRTGHAFLDDIAHTAKPVFNADGSLAADGDTLAGNAVLVDNRGNNLEYDNELLDSHYITGDGRGNENIGLTAVHHVFHSEHNRLVDANKQTILDSGDLAFLNEWLLVDVGAVPTDPLDIAALVWDGERLFQAARFVNEMQYQHMVFEEFARTVQPNIDPFVFSNTADIDPAIFAEFAHVVYRFGHSMLRETVDRIGMDLETGTIGANNQIGLIEAFLNPLEFAASGVTAEEAAGAIIRGMTRQVGNEIDEFVTEALRNNLVGLPLDLAAINIARARDTGVPSLNAAREQFFELTGDSQLKPYASWVDFAMNIKNPASVINFIAAYGKHQSILDADTLEAKRAAATLLVMGGAGAPADREAFLNSTGTWSAANSGLNSIDFWIGGLAEQKMPFGGMLGSTFNFVFEMQIENLQNGDRFYYLSRVQGTNLLNELEANSFSNLVMRNTDLGDPNSSHLPGLLFANVDHILEIETQRQIGADPTWDDPIRQALSSKVVRQDLDGDGDTDLLQFRGGEHTVLGGSAENDTLIGGDGDDTLWGDGGNDTLEGGFGVDIIHGGEGDDLITDAGTDIGATALIHGDGGNDVIHAGNGLTLIFAGDGSDFVLAGPDGKEVFGGRGDDFIRGGGGVDFLLGNEGDDWMEGGEGFDTLAGDNSELFFNSPIIGHDVLDGNGNDTDYDGESGDDIMVQGLGIQRNEGMFGFDWAIHKNDPLAANTDLNIPIFTTEQADILRDRFDQVEGLSGWKFDDVLLGDNRSNDPELEAELLTLLNHELTQAGVDRISGLQAIVGGEAQADPNAVVYNAGNIILGGGGSDTIMGRGGDDIIDGDSWLNVRISWTDALGVEHAAENMTELQAQMMNRQINPGQLKIVREVLNGNQESDIDTALYWDARANYSVFENADGSWTVQHVTVDPTNAVGEGAVFSDGTDRLLNIEMLQFADQFMWLINRAPEGTVDIDDLRPTEGQPLFVSPNFLDANGTFFSTFNYQWQVLAAGVWVDIAGANDNLFIPTQAQVGQQLRVVLSYTDDGGYEETLVSTPTAVVGDLYNGTAAANGPVLTAGDDIAFGNGGNDVLNGLAGDDLLDGGIGNDTLLGGDGADTLLGGAGNDTLNGGTGADTLTGGAGNDSYVVDDAGDLVSEAVGEGTDTVQTTLGLYALTADVENLTYVGSGNFTGIGNALANTLTGGAGNDVLDGGLGNDRLVGGAGDDSYYIDVATDVLVEAAGAGSDTVYSTSASYTLAANLENFVQLGGATVAVGNTLANNMLGGAGDDSLNGGTGNDSLDGGAGNDSLNGGTGVDTLLGGTGDDALDGGTGDDLLVGGAGNDELAGGANNDALDGGDGDDMLDGGAGNDSVTGGAGNDIMLADSGNDIFVFGAGFGQDMIIGFDAVAGGGQDLLNVASYGFTAVTFASNVSIAADVADTLITIGGDSIRLVGVSAANVTVADFQLV</sequence>
<dbReference type="InterPro" id="IPR011049">
    <property type="entry name" value="Serralysin-like_metalloprot_C"/>
</dbReference>
<evidence type="ECO:0000256" key="3">
    <source>
        <dbReference type="ARBA" id="ARBA00022525"/>
    </source>
</evidence>
<dbReference type="Pfam" id="PF00353">
    <property type="entry name" value="HemolysinCabind"/>
    <property type="match status" value="10"/>
</dbReference>
<dbReference type="OrthoDB" id="223957at2"/>
<dbReference type="InterPro" id="IPR037120">
    <property type="entry name" value="Haem_peroxidase_sf_animal"/>
</dbReference>
<dbReference type="InterPro" id="IPR019791">
    <property type="entry name" value="Haem_peroxidase_animal"/>
</dbReference>
<keyword evidence="7" id="KW-0843">Virulence</keyword>
<keyword evidence="12" id="KW-1185">Reference proteome</keyword>
<organism evidence="11 12">
    <name type="scientific">Pseudomonas cavernae</name>
    <dbReference type="NCBI Taxonomy" id="2320867"/>
    <lineage>
        <taxon>Bacteria</taxon>
        <taxon>Pseudomonadati</taxon>
        <taxon>Pseudomonadota</taxon>
        <taxon>Gammaproteobacteria</taxon>
        <taxon>Pseudomonadales</taxon>
        <taxon>Pseudomonadaceae</taxon>
        <taxon>Pseudomonas</taxon>
    </lineage>
</organism>
<keyword evidence="11" id="KW-0560">Oxidoreductase</keyword>
<dbReference type="GO" id="GO:0020037">
    <property type="term" value="F:heme binding"/>
    <property type="evidence" value="ECO:0007669"/>
    <property type="project" value="InterPro"/>
</dbReference>
<dbReference type="Pfam" id="PF03098">
    <property type="entry name" value="An_peroxidase"/>
    <property type="match status" value="3"/>
</dbReference>
<dbReference type="Proteomes" id="UP000265560">
    <property type="component" value="Chromosome"/>
</dbReference>
<dbReference type="PRINTS" id="PR00313">
    <property type="entry name" value="CABNDNGRPT"/>
</dbReference>
<dbReference type="PRINTS" id="PR01488">
    <property type="entry name" value="RTXTOXINA"/>
</dbReference>
<dbReference type="InterPro" id="IPR010255">
    <property type="entry name" value="Haem_peroxidase_sf"/>
</dbReference>
<keyword evidence="6" id="KW-0106">Calcium</keyword>
<evidence type="ECO:0000256" key="7">
    <source>
        <dbReference type="ARBA" id="ARBA00023026"/>
    </source>
</evidence>
<dbReference type="InterPro" id="IPR003995">
    <property type="entry name" value="RTX_toxin_determinant-A"/>
</dbReference>
<dbReference type="Gene3D" id="2.60.40.2700">
    <property type="match status" value="1"/>
</dbReference>
<protein>
    <submittedName>
        <fullName evidence="11">Heme peroxidase</fullName>
    </submittedName>
</protein>
<keyword evidence="5" id="KW-0677">Repeat</keyword>
<dbReference type="PANTHER" id="PTHR11475:SF4">
    <property type="entry name" value="CHORION PEROXIDASE"/>
    <property type="match status" value="1"/>
</dbReference>
<evidence type="ECO:0000256" key="4">
    <source>
        <dbReference type="ARBA" id="ARBA00022656"/>
    </source>
</evidence>
<dbReference type="RefSeq" id="WP_119893943.1">
    <property type="nucleotide sequence ID" value="NZ_CP032419.1"/>
</dbReference>
<dbReference type="Gene3D" id="2.150.10.10">
    <property type="entry name" value="Serralysin-like metalloprotease, C-terminal"/>
    <property type="match status" value="6"/>
</dbReference>
<dbReference type="KEGG" id="pcav:D3880_13405"/>
<dbReference type="GO" id="GO:0005509">
    <property type="term" value="F:calcium ion binding"/>
    <property type="evidence" value="ECO:0007669"/>
    <property type="project" value="InterPro"/>
</dbReference>
<name>A0A385Z209_9PSED</name>
<dbReference type="GO" id="GO:0006979">
    <property type="term" value="P:response to oxidative stress"/>
    <property type="evidence" value="ECO:0007669"/>
    <property type="project" value="InterPro"/>
</dbReference>
<gene>
    <name evidence="11" type="ORF">D3880_13405</name>
</gene>
<evidence type="ECO:0000256" key="6">
    <source>
        <dbReference type="ARBA" id="ARBA00022837"/>
    </source>
</evidence>
<dbReference type="CDD" id="cd09821">
    <property type="entry name" value="An_peroxidase_bacterial_2"/>
    <property type="match status" value="1"/>
</dbReference>
<dbReference type="PANTHER" id="PTHR11475">
    <property type="entry name" value="OXIDASE/PEROXIDASE"/>
    <property type="match status" value="1"/>
</dbReference>
<comment type="subcellular location">
    <subcellularLocation>
        <location evidence="1">Membrane</location>
    </subcellularLocation>
    <subcellularLocation>
        <location evidence="2">Secreted</location>
    </subcellularLocation>
</comment>
<dbReference type="GO" id="GO:0004601">
    <property type="term" value="F:peroxidase activity"/>
    <property type="evidence" value="ECO:0007669"/>
    <property type="project" value="UniProtKB-KW"/>
</dbReference>
<keyword evidence="11" id="KW-0575">Peroxidase</keyword>
<keyword evidence="4" id="KW-0800">Toxin</keyword>
<evidence type="ECO:0000256" key="10">
    <source>
        <dbReference type="SAM" id="MobiDB-lite"/>
    </source>
</evidence>
<evidence type="ECO:0000313" key="11">
    <source>
        <dbReference type="EMBL" id="AYC33285.1"/>
    </source>
</evidence>
<evidence type="ECO:0000256" key="5">
    <source>
        <dbReference type="ARBA" id="ARBA00022737"/>
    </source>
</evidence>
<reference evidence="12" key="1">
    <citation type="submission" date="2018-09" db="EMBL/GenBank/DDBJ databases">
        <authorList>
            <person name="Zhu H."/>
        </authorList>
    </citation>
    <scope>NUCLEOTIDE SEQUENCE [LARGE SCALE GENOMIC DNA]</scope>
    <source>
        <strain evidence="12">K2W31S-8</strain>
    </source>
</reference>
<dbReference type="GO" id="GO:0090729">
    <property type="term" value="F:toxin activity"/>
    <property type="evidence" value="ECO:0007669"/>
    <property type="project" value="UniProtKB-KW"/>
</dbReference>
<proteinExistence type="predicted"/>
<evidence type="ECO:0000256" key="8">
    <source>
        <dbReference type="ARBA" id="ARBA00023136"/>
    </source>
</evidence>
<dbReference type="InterPro" id="IPR018511">
    <property type="entry name" value="Hemolysin-typ_Ca-bd_CS"/>
</dbReference>
<evidence type="ECO:0000313" key="12">
    <source>
        <dbReference type="Proteomes" id="UP000265560"/>
    </source>
</evidence>
<dbReference type="PROSITE" id="PS00330">
    <property type="entry name" value="HEMOLYSIN_CALCIUM"/>
    <property type="match status" value="11"/>
</dbReference>
<keyword evidence="9" id="KW-0325">Glycoprotein</keyword>
<dbReference type="Gene3D" id="1.10.640.10">
    <property type="entry name" value="Haem peroxidase domain superfamily, animal type"/>
    <property type="match status" value="1"/>
</dbReference>
<dbReference type="GO" id="GO:0016020">
    <property type="term" value="C:membrane"/>
    <property type="evidence" value="ECO:0007669"/>
    <property type="project" value="UniProtKB-SubCell"/>
</dbReference>
<evidence type="ECO:0000256" key="2">
    <source>
        <dbReference type="ARBA" id="ARBA00004613"/>
    </source>
</evidence>
<dbReference type="SUPFAM" id="SSF48113">
    <property type="entry name" value="Heme-dependent peroxidases"/>
    <property type="match status" value="1"/>
</dbReference>
<dbReference type="InterPro" id="IPR001343">
    <property type="entry name" value="Hemolysn_Ca-bd"/>
</dbReference>
<keyword evidence="8" id="KW-0472">Membrane</keyword>
<evidence type="ECO:0000256" key="9">
    <source>
        <dbReference type="ARBA" id="ARBA00023180"/>
    </source>
</evidence>
<feature type="region of interest" description="Disordered" evidence="10">
    <location>
        <begin position="1878"/>
        <end position="1900"/>
    </location>
</feature>
<dbReference type="SUPFAM" id="SSF51120">
    <property type="entry name" value="beta-Roll"/>
    <property type="match status" value="5"/>
</dbReference>
<accession>A0A385Z209</accession>
<dbReference type="EMBL" id="CP032419">
    <property type="protein sequence ID" value="AYC33285.1"/>
    <property type="molecule type" value="Genomic_DNA"/>
</dbReference>
<keyword evidence="3" id="KW-0964">Secreted</keyword>